<evidence type="ECO:0000313" key="2">
    <source>
        <dbReference type="EMBL" id="QGM26657.1"/>
    </source>
</evidence>
<protein>
    <submittedName>
        <fullName evidence="2">Prepilin-type N-terminal cleavage/methylation domain-containing protein</fullName>
    </submittedName>
</protein>
<dbReference type="InterPro" id="IPR032092">
    <property type="entry name" value="PilW"/>
</dbReference>
<sequence>MCNDGGILMNKKPHHLKYSQKGFTLIELIVALALGLLITAAATQLFLGGVVSTRIQQANAELQDSGVFGLEYVARDVRLANYGNISNPELTNTTPMGGIVFSQGGANSNVSEDIGETSVTRQGLGSNASENSDQLTIQFIAPNRMFNCEGEEVQAGEYVIQRYFLRKDNNGAATDLALACDANKHGVTSAAGIANFGGNNEGQVIMPRVDHLRFYLGTMTKDSTHTNITYAYYSINDYIAAVNAARSNGEPLPRVVSVKAVAVVRSMDNTNNELIDETKPVQGLDRAVTLTAANQTKHLRRTYITTIAIRNGMGDAL</sequence>
<dbReference type="AlphaFoldDB" id="A0AAP9KIC8"/>
<accession>A0AAP9KIC8</accession>
<dbReference type="PROSITE" id="PS00409">
    <property type="entry name" value="PROKAR_NTER_METHYL"/>
    <property type="match status" value="1"/>
</dbReference>
<evidence type="ECO:0000313" key="3">
    <source>
        <dbReference type="Proteomes" id="UP000405075"/>
    </source>
</evidence>
<dbReference type="Pfam" id="PF16074">
    <property type="entry name" value="PilW"/>
    <property type="match status" value="1"/>
</dbReference>
<feature type="transmembrane region" description="Helical" evidence="1">
    <location>
        <begin position="25"/>
        <end position="47"/>
    </location>
</feature>
<dbReference type="NCBIfam" id="TIGR02532">
    <property type="entry name" value="IV_pilin_GFxxxE"/>
    <property type="match status" value="1"/>
</dbReference>
<dbReference type="Proteomes" id="UP000405075">
    <property type="component" value="Chromosome"/>
</dbReference>
<proteinExistence type="predicted"/>
<dbReference type="GO" id="GO:0043683">
    <property type="term" value="P:type IV pilus assembly"/>
    <property type="evidence" value="ECO:0007669"/>
    <property type="project" value="InterPro"/>
</dbReference>
<keyword evidence="1" id="KW-1133">Transmembrane helix</keyword>
<name>A0AAP9KIC8_9GAMM</name>
<keyword evidence="1" id="KW-0812">Transmembrane</keyword>
<gene>
    <name evidence="2" type="ORF">GJD93_02635</name>
</gene>
<reference evidence="3" key="1">
    <citation type="submission" date="2019-11" db="EMBL/GenBank/DDBJ databases">
        <title>Escherichia coli 1916D6.</title>
        <authorList>
            <person name="Yao H."/>
            <person name="Du X."/>
            <person name="Yu R."/>
            <person name="Li A."/>
        </authorList>
    </citation>
    <scope>NUCLEOTIDE SEQUENCE [LARGE SCALE GENOMIC DNA]</scope>
    <source>
        <strain evidence="3">19110F47</strain>
    </source>
</reference>
<organism evidence="2 3">
    <name type="scientific">Acinetobacter towneri</name>
    <dbReference type="NCBI Taxonomy" id="202956"/>
    <lineage>
        <taxon>Bacteria</taxon>
        <taxon>Pseudomonadati</taxon>
        <taxon>Pseudomonadota</taxon>
        <taxon>Gammaproteobacteria</taxon>
        <taxon>Moraxellales</taxon>
        <taxon>Moraxellaceae</taxon>
        <taxon>Acinetobacter</taxon>
    </lineage>
</organism>
<keyword evidence="1" id="KW-0472">Membrane</keyword>
<evidence type="ECO:0000256" key="1">
    <source>
        <dbReference type="SAM" id="Phobius"/>
    </source>
</evidence>
<dbReference type="Pfam" id="PF07963">
    <property type="entry name" value="N_methyl"/>
    <property type="match status" value="1"/>
</dbReference>
<dbReference type="EMBL" id="CP046045">
    <property type="protein sequence ID" value="QGM26657.1"/>
    <property type="molecule type" value="Genomic_DNA"/>
</dbReference>
<dbReference type="InterPro" id="IPR012902">
    <property type="entry name" value="N_methyl_site"/>
</dbReference>
<dbReference type="InterPro" id="IPR045584">
    <property type="entry name" value="Pilin-like"/>
</dbReference>
<dbReference type="SUPFAM" id="SSF54523">
    <property type="entry name" value="Pili subunits"/>
    <property type="match status" value="1"/>
</dbReference>